<feature type="domain" description="Xylulose 5-phosphate/Fructose 6-phosphate phosphoketolase C-terminal" evidence="6">
    <location>
        <begin position="532"/>
        <end position="651"/>
    </location>
</feature>
<keyword evidence="9" id="KW-1185">Reference proteome</keyword>
<evidence type="ECO:0000313" key="9">
    <source>
        <dbReference type="Proteomes" id="UP000654947"/>
    </source>
</evidence>
<comment type="similarity">
    <text evidence="2">Belongs to the XFP family.</text>
</comment>
<dbReference type="GO" id="GO:0000287">
    <property type="term" value="F:magnesium ion binding"/>
    <property type="evidence" value="ECO:0007669"/>
    <property type="project" value="UniProtKB-ARBA"/>
</dbReference>
<feature type="domain" description="Xylulose 5-phosphate/Fructose 6-phosphate phosphoketolase N-terminal" evidence="7">
    <location>
        <begin position="20"/>
        <end position="343"/>
    </location>
</feature>
<evidence type="ECO:0000256" key="1">
    <source>
        <dbReference type="ARBA" id="ARBA00001964"/>
    </source>
</evidence>
<dbReference type="GO" id="GO:0016832">
    <property type="term" value="F:aldehyde-lyase activity"/>
    <property type="evidence" value="ECO:0007669"/>
    <property type="project" value="InterPro"/>
</dbReference>
<comment type="caution">
    <text evidence="8">The sequence shown here is derived from an EMBL/GenBank/DDBJ whole genome shotgun (WGS) entry which is preliminary data.</text>
</comment>
<dbReference type="AlphaFoldDB" id="A0A919CKS8"/>
<protein>
    <submittedName>
        <fullName evidence="8">Phosphoketolase</fullName>
    </submittedName>
</protein>
<dbReference type="InterPro" id="IPR018969">
    <property type="entry name" value="Xul5P/Fru6P_PKetolase_C"/>
</dbReference>
<dbReference type="Pfam" id="PF03894">
    <property type="entry name" value="XFP"/>
    <property type="match status" value="1"/>
</dbReference>
<dbReference type="Gene3D" id="3.40.50.970">
    <property type="match status" value="2"/>
</dbReference>
<dbReference type="InterPro" id="IPR009014">
    <property type="entry name" value="Transketo_C/PFOR_II"/>
</dbReference>
<dbReference type="InterPro" id="IPR029061">
    <property type="entry name" value="THDP-binding"/>
</dbReference>
<evidence type="ECO:0000256" key="5">
    <source>
        <dbReference type="SAM" id="MobiDB-lite"/>
    </source>
</evidence>
<sequence>MPYLRPDWHRVHQRVRACADAVDQAWRALNYLCAAQLYLQHAPPHHTLTPADVKESPQGHWGVSPPVNLALAHLSTLIAAPSEGEAVLVHGAGHAGPSALAHAYLTGALRGAGSGPVWSTDALNSLVGSFPEGRHGGEITALIPGIRYMGGQLGPALAVAQGMAMDAPHRLAIPLIGDGEAETGLTAAAWTAHRALPEGGEHGHVLPVVLLNGLRMGGPSLLASMPPHQVRSYFTGLGYTPLITDGSDLRTELDRALQLLRPLGSTGAPVLVLTAPKGHTGPASVKGRPLLGTPAMHKTPLSDPRSDPDEFRVLARWLASYHPAELFTHDGAPTRKVRTALPTKPSAPHPRSRTPMPDATRSPNTISEALTNRAAHGAFRLFSPDELRSNRLLPTGQGEPPPPWVAEILNEEICHAWLQGYTETGRHALLASYEAFAPINTSLLTQHLKHLRLTGEQPSVNYLITSLGWRNTYTHRNPGLVTSLLEIRDPRVRVYTPADPIRAARTLAHMLTDRGHVNVLIYDKYSSTTFPLEHALTEEATGAAVWTQGPQHAVTQLVLASVGDLCARQISAGQQALLEHDPKLVLRRVHVHDLSALGRAPHALSDNDFTHLFPAHAPVLIATPTYPGTVRNCLHERGPTDRFHIVGYREPTRPGTHGEQLAHSALTVEALRERARSMIEEYQGC</sequence>
<dbReference type="RefSeq" id="WP_193518500.1">
    <property type="nucleotide sequence ID" value="NZ_BMXL01000030.1"/>
</dbReference>
<dbReference type="PANTHER" id="PTHR31273">
    <property type="entry name" value="PHOSPHOKETOLASE-RELATED"/>
    <property type="match status" value="1"/>
</dbReference>
<comment type="cofactor">
    <cofactor evidence="1">
        <name>thiamine diphosphate</name>
        <dbReference type="ChEBI" id="CHEBI:58937"/>
    </cofactor>
</comment>
<dbReference type="InterPro" id="IPR019789">
    <property type="entry name" value="Xul5P/Fru6P_PKetolase_ThDP_BS"/>
</dbReference>
<keyword evidence="4" id="KW-0456">Lyase</keyword>
<dbReference type="PANTHER" id="PTHR31273:SF0">
    <property type="entry name" value="PHOSPHOKETOLASE-RELATED"/>
    <property type="match status" value="1"/>
</dbReference>
<dbReference type="Proteomes" id="UP000654947">
    <property type="component" value="Unassembled WGS sequence"/>
</dbReference>
<dbReference type="GO" id="GO:0005975">
    <property type="term" value="P:carbohydrate metabolic process"/>
    <property type="evidence" value="ECO:0007669"/>
    <property type="project" value="InterPro"/>
</dbReference>
<organism evidence="8 9">
    <name type="scientific">Nocardiopsis kunsanensis</name>
    <dbReference type="NCBI Taxonomy" id="141693"/>
    <lineage>
        <taxon>Bacteria</taxon>
        <taxon>Bacillati</taxon>
        <taxon>Actinomycetota</taxon>
        <taxon>Actinomycetes</taxon>
        <taxon>Streptosporangiales</taxon>
        <taxon>Nocardiopsidaceae</taxon>
        <taxon>Nocardiopsis</taxon>
    </lineage>
</organism>
<gene>
    <name evidence="8" type="ORF">GCM10007147_40240</name>
</gene>
<dbReference type="PROSITE" id="PS60003">
    <property type="entry name" value="PHOSPHOKETOLASE_2"/>
    <property type="match status" value="1"/>
</dbReference>
<dbReference type="SUPFAM" id="SSF52518">
    <property type="entry name" value="Thiamin diphosphate-binding fold (THDP-binding)"/>
    <property type="match status" value="2"/>
</dbReference>
<dbReference type="Pfam" id="PF09363">
    <property type="entry name" value="XFP_C"/>
    <property type="match status" value="1"/>
</dbReference>
<name>A0A919CKS8_9ACTN</name>
<keyword evidence="3" id="KW-0786">Thiamine pyrophosphate</keyword>
<reference evidence="8 9" key="1">
    <citation type="journal article" date="2014" name="Int. J. Syst. Evol. Microbiol.">
        <title>Complete genome sequence of Corynebacterium casei LMG S-19264T (=DSM 44701T), isolated from a smear-ripened cheese.</title>
        <authorList>
            <consortium name="US DOE Joint Genome Institute (JGI-PGF)"/>
            <person name="Walter F."/>
            <person name="Albersmeier A."/>
            <person name="Kalinowski J."/>
            <person name="Ruckert C."/>
        </authorList>
    </citation>
    <scope>NUCLEOTIDE SEQUENCE [LARGE SCALE GENOMIC DNA]</scope>
    <source>
        <strain evidence="8 9">KCTC 19473</strain>
    </source>
</reference>
<evidence type="ECO:0000256" key="2">
    <source>
        <dbReference type="ARBA" id="ARBA00005623"/>
    </source>
</evidence>
<evidence type="ECO:0000256" key="3">
    <source>
        <dbReference type="ARBA" id="ARBA00023052"/>
    </source>
</evidence>
<evidence type="ECO:0000259" key="6">
    <source>
        <dbReference type="Pfam" id="PF09363"/>
    </source>
</evidence>
<feature type="region of interest" description="Disordered" evidence="5">
    <location>
        <begin position="274"/>
        <end position="307"/>
    </location>
</feature>
<evidence type="ECO:0000256" key="4">
    <source>
        <dbReference type="ARBA" id="ARBA00023239"/>
    </source>
</evidence>
<proteinExistence type="inferred from homology"/>
<dbReference type="EMBL" id="BMXL01000030">
    <property type="protein sequence ID" value="GHD34509.1"/>
    <property type="molecule type" value="Genomic_DNA"/>
</dbReference>
<dbReference type="InterPro" id="IPR005593">
    <property type="entry name" value="Xul5P/Fru6P_PKetolase"/>
</dbReference>
<dbReference type="Pfam" id="PF09364">
    <property type="entry name" value="XFP_N"/>
    <property type="match status" value="1"/>
</dbReference>
<dbReference type="InterPro" id="IPR018970">
    <property type="entry name" value="Xul5P/Fru6P_PKetolase_N"/>
</dbReference>
<accession>A0A919CKS8</accession>
<feature type="region of interest" description="Disordered" evidence="5">
    <location>
        <begin position="329"/>
        <end position="363"/>
    </location>
</feature>
<evidence type="ECO:0000259" key="7">
    <source>
        <dbReference type="Pfam" id="PF09364"/>
    </source>
</evidence>
<dbReference type="Gene3D" id="3.40.50.920">
    <property type="match status" value="1"/>
</dbReference>
<evidence type="ECO:0000313" key="8">
    <source>
        <dbReference type="EMBL" id="GHD34509.1"/>
    </source>
</evidence>